<accession>A0A6A4HPL5</accession>
<evidence type="ECO:0000256" key="1">
    <source>
        <dbReference type="SAM" id="MobiDB-lite"/>
    </source>
</evidence>
<dbReference type="Proteomes" id="UP000799118">
    <property type="component" value="Unassembled WGS sequence"/>
</dbReference>
<evidence type="ECO:0000313" key="2">
    <source>
        <dbReference type="EMBL" id="KAE9399943.1"/>
    </source>
</evidence>
<gene>
    <name evidence="2" type="ORF">BT96DRAFT_919839</name>
</gene>
<reference evidence="2" key="1">
    <citation type="journal article" date="2019" name="Environ. Microbiol.">
        <title>Fungal ecological strategies reflected in gene transcription - a case study of two litter decomposers.</title>
        <authorList>
            <person name="Barbi F."/>
            <person name="Kohler A."/>
            <person name="Barry K."/>
            <person name="Baskaran P."/>
            <person name="Daum C."/>
            <person name="Fauchery L."/>
            <person name="Ihrmark K."/>
            <person name="Kuo A."/>
            <person name="LaButti K."/>
            <person name="Lipzen A."/>
            <person name="Morin E."/>
            <person name="Grigoriev I.V."/>
            <person name="Henrissat B."/>
            <person name="Lindahl B."/>
            <person name="Martin F."/>
        </authorList>
    </citation>
    <scope>NUCLEOTIDE SEQUENCE</scope>
    <source>
        <strain evidence="2">JB14</strain>
    </source>
</reference>
<sequence>MPSHIKPYAHERQILSFIHAHGDKYVIACPSTFDSQKYTDMTPSLFEKHSEAGAKIMTKTFEAEMASLDLDTEKKLLVIEATITALDSPVVFEALISGSISNNSRLIHLPKGTIRVALACGDLGEDDPQLFVRTKLLPLAIGMVDLLFPSSKPSNSRGVGWFKSFVDMPKGSKRTHVKEDDYAEGTPSKRSKLTISDITNKLPPPRNLFLDQPISSERMVDLLPHLKDRKASSDNAIPDGDAYDQCREELRPSSSSCDSELTNTAVKTSNILATSSTFGSLAGESFTVVDYGGESNDEDEDYEEEENAGNGVDELTQEDDFGEGSSAFVGASAGPATPSASTAFISPIPDFSAECQLKKIKFHMATPTHPTGIEVDIPVSEFPPELLRAIVHSAYQRLGEEN</sequence>
<name>A0A6A4HPL5_9AGAR</name>
<dbReference type="EMBL" id="ML769463">
    <property type="protein sequence ID" value="KAE9399943.1"/>
    <property type="molecule type" value="Genomic_DNA"/>
</dbReference>
<keyword evidence="3" id="KW-1185">Reference proteome</keyword>
<proteinExistence type="predicted"/>
<feature type="compositionally biased region" description="Acidic residues" evidence="1">
    <location>
        <begin position="295"/>
        <end position="307"/>
    </location>
</feature>
<protein>
    <submittedName>
        <fullName evidence="2">Uncharacterized protein</fullName>
    </submittedName>
</protein>
<feature type="region of interest" description="Disordered" evidence="1">
    <location>
        <begin position="289"/>
        <end position="333"/>
    </location>
</feature>
<organism evidence="2 3">
    <name type="scientific">Gymnopus androsaceus JB14</name>
    <dbReference type="NCBI Taxonomy" id="1447944"/>
    <lineage>
        <taxon>Eukaryota</taxon>
        <taxon>Fungi</taxon>
        <taxon>Dikarya</taxon>
        <taxon>Basidiomycota</taxon>
        <taxon>Agaricomycotina</taxon>
        <taxon>Agaricomycetes</taxon>
        <taxon>Agaricomycetidae</taxon>
        <taxon>Agaricales</taxon>
        <taxon>Marasmiineae</taxon>
        <taxon>Omphalotaceae</taxon>
        <taxon>Gymnopus</taxon>
    </lineage>
</organism>
<evidence type="ECO:0000313" key="3">
    <source>
        <dbReference type="Proteomes" id="UP000799118"/>
    </source>
</evidence>
<dbReference type="AlphaFoldDB" id="A0A6A4HPL5"/>